<feature type="signal peptide" evidence="1">
    <location>
        <begin position="1"/>
        <end position="28"/>
    </location>
</feature>
<evidence type="ECO:0000313" key="2">
    <source>
        <dbReference type="EMBL" id="MEY8444194.1"/>
    </source>
</evidence>
<organism evidence="2 3">
    <name type="scientific">Lactococcus ileimucosae</name>
    <dbReference type="NCBI Taxonomy" id="2941329"/>
    <lineage>
        <taxon>Bacteria</taxon>
        <taxon>Bacillati</taxon>
        <taxon>Bacillota</taxon>
        <taxon>Bacilli</taxon>
        <taxon>Lactobacillales</taxon>
        <taxon>Streptococcaceae</taxon>
        <taxon>Lactococcus</taxon>
    </lineage>
</organism>
<gene>
    <name evidence="2" type="ORF">AALA52_08130</name>
</gene>
<keyword evidence="1" id="KW-0732">Signal</keyword>
<proteinExistence type="predicted"/>
<evidence type="ECO:0000313" key="3">
    <source>
        <dbReference type="Proteomes" id="UP001565283"/>
    </source>
</evidence>
<dbReference type="EMBL" id="JBCLSH010000034">
    <property type="protein sequence ID" value="MEY8444194.1"/>
    <property type="molecule type" value="Genomic_DNA"/>
</dbReference>
<protein>
    <submittedName>
        <fullName evidence="2">Uncharacterized protein</fullName>
    </submittedName>
</protein>
<keyword evidence="3" id="KW-1185">Reference proteome</keyword>
<name>A0ABV4D5C7_9LACT</name>
<dbReference type="Proteomes" id="UP001565283">
    <property type="component" value="Unassembled WGS sequence"/>
</dbReference>
<sequence length="94" mass="11047">MPSKTLKKFIITALTALALFSGSGLAQANDVQKPAPRVWVATVVHQRVYTPQGILVRTFYRELRVIRGYKLREIYFSYDKKSKLYYRTYIYDTY</sequence>
<reference evidence="2 3" key="1">
    <citation type="submission" date="2024-03" db="EMBL/GenBank/DDBJ databases">
        <title>Mouse gut bacterial collection (mGBC) of GemPharmatech.</title>
        <authorList>
            <person name="He Y."/>
            <person name="Dong L."/>
            <person name="Wu D."/>
            <person name="Gao X."/>
            <person name="Lin Z."/>
        </authorList>
    </citation>
    <scope>NUCLEOTIDE SEQUENCE [LARGE SCALE GENOMIC DNA]</scope>
    <source>
        <strain evidence="2 3">61-15</strain>
    </source>
</reference>
<evidence type="ECO:0000256" key="1">
    <source>
        <dbReference type="SAM" id="SignalP"/>
    </source>
</evidence>
<comment type="caution">
    <text evidence="2">The sequence shown here is derived from an EMBL/GenBank/DDBJ whole genome shotgun (WGS) entry which is preliminary data.</text>
</comment>
<dbReference type="RefSeq" id="WP_369948653.1">
    <property type="nucleotide sequence ID" value="NZ_JBCLSH010000034.1"/>
</dbReference>
<feature type="chain" id="PRO_5045768500" evidence="1">
    <location>
        <begin position="29"/>
        <end position="94"/>
    </location>
</feature>
<accession>A0ABV4D5C7</accession>